<protein>
    <submittedName>
        <fullName evidence="1">Uncharacterized protein</fullName>
    </submittedName>
</protein>
<evidence type="ECO:0000313" key="1">
    <source>
        <dbReference type="EMBL" id="MDP9729710.1"/>
    </source>
</evidence>
<dbReference type="Proteomes" id="UP001229209">
    <property type="component" value="Unassembled WGS sequence"/>
</dbReference>
<proteinExistence type="predicted"/>
<name>A0ABT9LZM8_9BACL</name>
<accession>A0ABT9LZM8</accession>
<gene>
    <name evidence="1" type="ORF">J2S04_002684</name>
</gene>
<sequence length="47" mass="5570">MTNHIVRSRRPVTGALWIRRGLFERVTAGRGAAWPRKKRRPKNNWQS</sequence>
<dbReference type="EMBL" id="JAURUO010000020">
    <property type="protein sequence ID" value="MDP9729710.1"/>
    <property type="molecule type" value="Genomic_DNA"/>
</dbReference>
<organism evidence="1 2">
    <name type="scientific">Alicyclobacillus tolerans</name>
    <dbReference type="NCBI Taxonomy" id="90970"/>
    <lineage>
        <taxon>Bacteria</taxon>
        <taxon>Bacillati</taxon>
        <taxon>Bacillota</taxon>
        <taxon>Bacilli</taxon>
        <taxon>Bacillales</taxon>
        <taxon>Alicyclobacillaceae</taxon>
        <taxon>Alicyclobacillus</taxon>
    </lineage>
</organism>
<evidence type="ECO:0000313" key="2">
    <source>
        <dbReference type="Proteomes" id="UP001229209"/>
    </source>
</evidence>
<keyword evidence="2" id="KW-1185">Reference proteome</keyword>
<comment type="caution">
    <text evidence="1">The sequence shown here is derived from an EMBL/GenBank/DDBJ whole genome shotgun (WGS) entry which is preliminary data.</text>
</comment>
<reference evidence="1 2" key="1">
    <citation type="submission" date="2023-07" db="EMBL/GenBank/DDBJ databases">
        <title>Genomic Encyclopedia of Type Strains, Phase IV (KMG-IV): sequencing the most valuable type-strain genomes for metagenomic binning, comparative biology and taxonomic classification.</title>
        <authorList>
            <person name="Goeker M."/>
        </authorList>
    </citation>
    <scope>NUCLEOTIDE SEQUENCE [LARGE SCALE GENOMIC DNA]</scope>
    <source>
        <strain evidence="1 2">DSM 25924</strain>
    </source>
</reference>